<name>A0ABU2F9K0_9EURY</name>
<evidence type="ECO:0000313" key="3">
    <source>
        <dbReference type="Proteomes" id="UP001259659"/>
    </source>
</evidence>
<comment type="caution">
    <text evidence="2">The sequence shown here is derived from an EMBL/GenBank/DDBJ whole genome shotgun (WGS) entry which is preliminary data.</text>
</comment>
<evidence type="ECO:0008006" key="4">
    <source>
        <dbReference type="Google" id="ProtNLM"/>
    </source>
</evidence>
<evidence type="ECO:0000256" key="1">
    <source>
        <dbReference type="SAM" id="MobiDB-lite"/>
    </source>
</evidence>
<evidence type="ECO:0000313" key="2">
    <source>
        <dbReference type="EMBL" id="MDS0258934.1"/>
    </source>
</evidence>
<dbReference type="Proteomes" id="UP001259659">
    <property type="component" value="Unassembled WGS sequence"/>
</dbReference>
<sequence>MDRRDYIAATAGFLAAGSAGCLRLSADEAETPTGTDVAPGSERETPTDAAADSTETPAQEGAGGQTDTGPDITLSGNVPGWAGWIPADVVGDGRVSSTNYERARETWPEGALEQPNAGVAERYGTVTRLTEVTGDDAHLSVYRGSFDTEAIFGAYGETPEQTDSYRGLNVIDKSEFVAFDGSTLVYTRPYESLDTRYGERASLGTTDDWEAVLSVTADSPWLTASTGAPEPLDEGELAADVRANATARSYGQGTRQSVTYLLFDSAANARAVEENNLATLVSELVPNAAELDTLEQTDEVVLVRFSRT</sequence>
<accession>A0ABU2F9K0</accession>
<dbReference type="RefSeq" id="WP_310918514.1">
    <property type="nucleotide sequence ID" value="NZ_JAMQON010000001.1"/>
</dbReference>
<dbReference type="PROSITE" id="PS51257">
    <property type="entry name" value="PROKAR_LIPOPROTEIN"/>
    <property type="match status" value="1"/>
</dbReference>
<feature type="region of interest" description="Disordered" evidence="1">
    <location>
        <begin position="26"/>
        <end position="77"/>
    </location>
</feature>
<dbReference type="EMBL" id="JAMQON010000001">
    <property type="protein sequence ID" value="MDS0258934.1"/>
    <property type="molecule type" value="Genomic_DNA"/>
</dbReference>
<organism evidence="2 3">
    <name type="scientific">Haloarcula saliterrae</name>
    <dbReference type="NCBI Taxonomy" id="2950534"/>
    <lineage>
        <taxon>Archaea</taxon>
        <taxon>Methanobacteriati</taxon>
        <taxon>Methanobacteriota</taxon>
        <taxon>Stenosarchaea group</taxon>
        <taxon>Halobacteria</taxon>
        <taxon>Halobacteriales</taxon>
        <taxon>Haloarculaceae</taxon>
        <taxon>Haloarcula</taxon>
    </lineage>
</organism>
<gene>
    <name evidence="2" type="ORF">NDI56_05960</name>
</gene>
<reference evidence="2 3" key="1">
    <citation type="submission" date="2022-06" db="EMBL/GenBank/DDBJ databases">
        <title>Haloarcula sp. a new haloarchaeum isolate from saline soil.</title>
        <authorList>
            <person name="Strakova D."/>
            <person name="Galisteo C."/>
            <person name="Sanchez-Porro C."/>
            <person name="Ventosa A."/>
        </authorList>
    </citation>
    <scope>NUCLEOTIDE SEQUENCE [LARGE SCALE GENOMIC DNA]</scope>
    <source>
        <strain evidence="2 3">S1CR25-12</strain>
    </source>
</reference>
<keyword evidence="3" id="KW-1185">Reference proteome</keyword>
<proteinExistence type="predicted"/>
<protein>
    <recommendedName>
        <fullName evidence="4">Lipoprotein</fullName>
    </recommendedName>
</protein>